<evidence type="ECO:0008006" key="4">
    <source>
        <dbReference type="Google" id="ProtNLM"/>
    </source>
</evidence>
<gene>
    <name evidence="2" type="ORF">GETHLI_02090</name>
</gene>
<dbReference type="EMBL" id="BSDE01000001">
    <property type="protein sequence ID" value="GLH71707.1"/>
    <property type="molecule type" value="Genomic_DNA"/>
</dbReference>
<evidence type="ECO:0000313" key="2">
    <source>
        <dbReference type="EMBL" id="GLH71707.1"/>
    </source>
</evidence>
<evidence type="ECO:0000256" key="1">
    <source>
        <dbReference type="SAM" id="SignalP"/>
    </source>
</evidence>
<feature type="signal peptide" evidence="1">
    <location>
        <begin position="1"/>
        <end position="23"/>
    </location>
</feature>
<comment type="caution">
    <text evidence="2">The sequence shown here is derived from an EMBL/GenBank/DDBJ whole genome shotgun (WGS) entry which is preliminary data.</text>
</comment>
<reference evidence="2 3" key="1">
    <citation type="journal article" date="2023" name="Antonie Van Leeuwenhoek">
        <title>Mesoterricola silvestris gen. nov., sp. nov., Mesoterricola sediminis sp. nov., Geothrix oryzae sp. nov., Geothrix edaphica sp. nov., Geothrix rubra sp. nov., and Geothrix limicola sp. nov., six novel members of Acidobacteriota isolated from soils.</title>
        <authorList>
            <person name="Itoh H."/>
            <person name="Sugisawa Y."/>
            <person name="Mise K."/>
            <person name="Xu Z."/>
            <person name="Kuniyasu M."/>
            <person name="Ushijima N."/>
            <person name="Kawano K."/>
            <person name="Kobayashi E."/>
            <person name="Shiratori Y."/>
            <person name="Masuda Y."/>
            <person name="Senoo K."/>
        </authorList>
    </citation>
    <scope>NUCLEOTIDE SEQUENCE [LARGE SCALE GENOMIC DNA]</scope>
    <source>
        <strain evidence="2 3">Red804</strain>
    </source>
</reference>
<dbReference type="RefSeq" id="WP_285569139.1">
    <property type="nucleotide sequence ID" value="NZ_BSDE01000001.1"/>
</dbReference>
<evidence type="ECO:0000313" key="3">
    <source>
        <dbReference type="Proteomes" id="UP001165069"/>
    </source>
</evidence>
<name>A0ABQ5QA57_9BACT</name>
<feature type="chain" id="PRO_5045512530" description="Outer membrane protein beta-barrel domain-containing protein" evidence="1">
    <location>
        <begin position="24"/>
        <end position="272"/>
    </location>
</feature>
<dbReference type="Proteomes" id="UP001165069">
    <property type="component" value="Unassembled WGS sequence"/>
</dbReference>
<protein>
    <recommendedName>
        <fullName evidence="4">Outer membrane protein beta-barrel domain-containing protein</fullName>
    </recommendedName>
</protein>
<keyword evidence="1" id="KW-0732">Signal</keyword>
<proteinExistence type="predicted"/>
<organism evidence="2 3">
    <name type="scientific">Geothrix limicola</name>
    <dbReference type="NCBI Taxonomy" id="2927978"/>
    <lineage>
        <taxon>Bacteria</taxon>
        <taxon>Pseudomonadati</taxon>
        <taxon>Acidobacteriota</taxon>
        <taxon>Holophagae</taxon>
        <taxon>Holophagales</taxon>
        <taxon>Holophagaceae</taxon>
        <taxon>Geothrix</taxon>
    </lineage>
</organism>
<accession>A0ABQ5QA57</accession>
<keyword evidence="3" id="KW-1185">Reference proteome</keyword>
<sequence>MSHIKLGRLLLASAAILALPLAAKDGSLLNPEFKIRSGLTAGTLAKDTQNNQAFGFALANTFPLGGGRGISVELCYDFFPGNTRDRMQSPSTVYADVPGYGIVTKDPSTQNPLVISPINSTDSRAHKMEGFGVRTSYLSPIPGIEGLSWQAGLSLDAYKSSNEFLIDLRAVWFDANGNWHSMSRYFPRDANGNFVTAHEGYAGQSNRTVVGIGAHVGLAYQFSKEFKLEGNLRNIGYGIKDYTPLAYSGQPGTLSNKNGRGFVFEIGLSMKL</sequence>